<accession>D1BSC9</accession>
<protein>
    <submittedName>
        <fullName evidence="1">Uncharacterized protein</fullName>
    </submittedName>
</protein>
<dbReference type="RefSeq" id="WP_012878363.1">
    <property type="nucleotide sequence ID" value="NC_013530.1"/>
</dbReference>
<dbReference type="KEGG" id="xce:Xcel_1594"/>
<reference evidence="2" key="1">
    <citation type="submission" date="2009-11" db="EMBL/GenBank/DDBJ databases">
        <title>The complete chromosome of Xylanimonas cellulosilytica DSM 15894.</title>
        <authorList>
            <consortium name="US DOE Joint Genome Institute (JGI-PGF)"/>
            <person name="Lucas S."/>
            <person name="Copeland A."/>
            <person name="Lapidus A."/>
            <person name="Glavina del Rio T."/>
            <person name="Dalin E."/>
            <person name="Tice H."/>
            <person name="Bruce D."/>
            <person name="Goodwin L."/>
            <person name="Pitluck S."/>
            <person name="Kyrpides N."/>
            <person name="Mavromatis K."/>
            <person name="Ivanova N."/>
            <person name="Mikhailova N."/>
            <person name="Foster B."/>
            <person name="Clum A."/>
            <person name="Brettin T."/>
            <person name="Detter J.C."/>
            <person name="Han C."/>
            <person name="Larimer F."/>
            <person name="Land M."/>
            <person name="Hauser L."/>
            <person name="Markowitz V."/>
            <person name="Cheng J.F."/>
            <person name="Hugenholtz P."/>
            <person name="Woyke T."/>
            <person name="Wu D."/>
            <person name="Gehrich-Schroeter G."/>
            <person name="Schneider S."/>
            <person name="Pukall S.R."/>
            <person name="Klenk H.P."/>
            <person name="Eisen J.A."/>
        </authorList>
    </citation>
    <scope>NUCLEOTIDE SEQUENCE [LARGE SCALE GENOMIC DNA]</scope>
    <source>
        <strain evidence="2">DSM 15894 / CECT 5975 / LMG 20990 / XIL07</strain>
    </source>
</reference>
<dbReference type="EMBL" id="CP001821">
    <property type="protein sequence ID" value="ACZ30621.1"/>
    <property type="molecule type" value="Genomic_DNA"/>
</dbReference>
<dbReference type="HOGENOM" id="CLU_1767352_0_0_11"/>
<dbReference type="AlphaFoldDB" id="D1BSC9"/>
<gene>
    <name evidence="1" type="ordered locus">Xcel_1594</name>
</gene>
<name>D1BSC9_XYLCX</name>
<organism evidence="1 2">
    <name type="scientific">Xylanimonas cellulosilytica (strain DSM 15894 / JCM 12276 / CECT 5975 / KCTC 9989 / LMG 20990 / NBRC 107835 / XIL07)</name>
    <dbReference type="NCBI Taxonomy" id="446471"/>
    <lineage>
        <taxon>Bacteria</taxon>
        <taxon>Bacillati</taxon>
        <taxon>Actinomycetota</taxon>
        <taxon>Actinomycetes</taxon>
        <taxon>Micrococcales</taxon>
        <taxon>Promicromonosporaceae</taxon>
        <taxon>Xylanimonas</taxon>
    </lineage>
</organism>
<evidence type="ECO:0000313" key="1">
    <source>
        <dbReference type="EMBL" id="ACZ30621.1"/>
    </source>
</evidence>
<dbReference type="Proteomes" id="UP000002255">
    <property type="component" value="Chromosome"/>
</dbReference>
<proteinExistence type="predicted"/>
<keyword evidence="2" id="KW-1185">Reference proteome</keyword>
<sequence>MAEKRQTEEEYAEAMSSCLKDAGWDVEASADGTYSFYNQSEAAARAFSEVMTACGDKHGDRGIPSRDDAVVWYSHALDTAACLKEAGYEVTDPPSEETYVEDVLERSPDTWVPFQDVIDSAEFADTAEYQALYARCPQDGPSAALSF</sequence>
<evidence type="ECO:0000313" key="2">
    <source>
        <dbReference type="Proteomes" id="UP000002255"/>
    </source>
</evidence>
<reference evidence="1 2" key="2">
    <citation type="journal article" date="2010" name="Stand. Genomic Sci.">
        <title>Complete genome sequence of Xylanimonas cellulosilytica type strain (XIL07).</title>
        <authorList>
            <person name="Foster B."/>
            <person name="Pukall R."/>
            <person name="Abt B."/>
            <person name="Nolan M."/>
            <person name="Glavina Del Rio T."/>
            <person name="Chen F."/>
            <person name="Lucas S."/>
            <person name="Tice H."/>
            <person name="Pitluck S."/>
            <person name="Cheng J.-F."/>
            <person name="Chertkov O."/>
            <person name="Brettin T."/>
            <person name="Han C."/>
            <person name="Detter J.C."/>
            <person name="Bruce D."/>
            <person name="Goodwin L."/>
            <person name="Ivanova N."/>
            <person name="Mavromatis K."/>
            <person name="Pati A."/>
            <person name="Mikhailova N."/>
            <person name="Chen A."/>
            <person name="Palaniappan K."/>
            <person name="Land M."/>
            <person name="Hauser L."/>
            <person name="Chang Y.-J."/>
            <person name="Jeffries C.D."/>
            <person name="Chain P."/>
            <person name="Rohde M."/>
            <person name="Goeker M."/>
            <person name="Bristow J."/>
            <person name="Eisen J.A."/>
            <person name="Markowitz V."/>
            <person name="Hugenholtz P."/>
            <person name="Kyrpides N.C."/>
            <person name="Klenk H.-P."/>
            <person name="Lapidus A."/>
        </authorList>
    </citation>
    <scope>NUCLEOTIDE SEQUENCE [LARGE SCALE GENOMIC DNA]</scope>
    <source>
        <strain evidence="2">DSM 15894 / CECT 5975 / LMG 20990 / XIL07</strain>
    </source>
</reference>
<dbReference type="OrthoDB" id="5073886at2"/>